<dbReference type="Proteomes" id="UP000183114">
    <property type="component" value="Unassembled WGS sequence"/>
</dbReference>
<organism evidence="2 3">
    <name type="scientific">Pseudomonas frederiksbergensis</name>
    <dbReference type="NCBI Taxonomy" id="104087"/>
    <lineage>
        <taxon>Bacteria</taxon>
        <taxon>Pseudomonadati</taxon>
        <taxon>Pseudomonadota</taxon>
        <taxon>Gammaproteobacteria</taxon>
        <taxon>Pseudomonadales</taxon>
        <taxon>Pseudomonadaceae</taxon>
        <taxon>Pseudomonas</taxon>
    </lineage>
</organism>
<evidence type="ECO:0000259" key="1">
    <source>
        <dbReference type="Pfam" id="PF22294"/>
    </source>
</evidence>
<dbReference type="InterPro" id="IPR054239">
    <property type="entry name" value="DUF6966"/>
</dbReference>
<reference evidence="2 3" key="1">
    <citation type="submission" date="2016-10" db="EMBL/GenBank/DDBJ databases">
        <authorList>
            <person name="de Groot N.N."/>
        </authorList>
    </citation>
    <scope>NUCLEOTIDE SEQUENCE [LARGE SCALE GENOMIC DNA]</scope>
    <source>
        <strain evidence="2 3">BS3655</strain>
    </source>
</reference>
<evidence type="ECO:0000313" key="2">
    <source>
        <dbReference type="EMBL" id="SEE02256.1"/>
    </source>
</evidence>
<dbReference type="EMBL" id="FNTF01000002">
    <property type="protein sequence ID" value="SEE02256.1"/>
    <property type="molecule type" value="Genomic_DNA"/>
</dbReference>
<sequence length="106" mass="11769">MGQMTEQLIDVLDQLAIVLESDGATDWSQWMSKAKAHLMNSDYYGVEYLLSAFGGMGSFNDLILGQHHVDGVWAWKPGHVELNTRFDALRSEAAALASAIKRTQQN</sequence>
<accession>A0A1H5FFX3</accession>
<dbReference type="Pfam" id="PF22294">
    <property type="entry name" value="DUF6966"/>
    <property type="match status" value="1"/>
</dbReference>
<evidence type="ECO:0000313" key="3">
    <source>
        <dbReference type="Proteomes" id="UP000183114"/>
    </source>
</evidence>
<dbReference type="AlphaFoldDB" id="A0A1H5FFX3"/>
<gene>
    <name evidence="2" type="ORF">SAMN04490185_4758</name>
</gene>
<name>A0A1H5FFX3_9PSED</name>
<protein>
    <recommendedName>
        <fullName evidence="1">DUF6966 domain-containing protein</fullName>
    </recommendedName>
</protein>
<proteinExistence type="predicted"/>
<feature type="domain" description="DUF6966" evidence="1">
    <location>
        <begin position="20"/>
        <end position="68"/>
    </location>
</feature>